<dbReference type="EMBL" id="JBIMZQ010000019">
    <property type="protein sequence ID" value="KAL3665784.1"/>
    <property type="molecule type" value="Genomic_DNA"/>
</dbReference>
<dbReference type="AlphaFoldDB" id="A0ABD3FJP3"/>
<gene>
    <name evidence="1" type="ORF">V7S43_009213</name>
</gene>
<comment type="caution">
    <text evidence="1">The sequence shown here is derived from an EMBL/GenBank/DDBJ whole genome shotgun (WGS) entry which is preliminary data.</text>
</comment>
<dbReference type="Proteomes" id="UP001632037">
    <property type="component" value="Unassembled WGS sequence"/>
</dbReference>
<accession>A0ABD3FJP3</accession>
<name>A0ABD3FJP3_9STRA</name>
<organism evidence="1 2">
    <name type="scientific">Phytophthora oleae</name>
    <dbReference type="NCBI Taxonomy" id="2107226"/>
    <lineage>
        <taxon>Eukaryota</taxon>
        <taxon>Sar</taxon>
        <taxon>Stramenopiles</taxon>
        <taxon>Oomycota</taxon>
        <taxon>Peronosporomycetes</taxon>
        <taxon>Peronosporales</taxon>
        <taxon>Peronosporaceae</taxon>
        <taxon>Phytophthora</taxon>
    </lineage>
</organism>
<evidence type="ECO:0000313" key="1">
    <source>
        <dbReference type="EMBL" id="KAL3665784.1"/>
    </source>
</evidence>
<evidence type="ECO:0000313" key="2">
    <source>
        <dbReference type="Proteomes" id="UP001632037"/>
    </source>
</evidence>
<reference evidence="1 2" key="1">
    <citation type="submission" date="2024-09" db="EMBL/GenBank/DDBJ databases">
        <title>Genome sequencing and assembly of Phytophthora oleae, isolate VK10A, causative agent of rot of olive drupes.</title>
        <authorList>
            <person name="Conti Taguali S."/>
            <person name="Riolo M."/>
            <person name="La Spada F."/>
            <person name="Cacciola S.O."/>
            <person name="Dionisio G."/>
        </authorList>
    </citation>
    <scope>NUCLEOTIDE SEQUENCE [LARGE SCALE GENOMIC DNA]</scope>
    <source>
        <strain evidence="1 2">VK10A</strain>
    </source>
</reference>
<sequence length="96" mass="10559">MRARCAVTSEAYENVCITVKASLTADMLESVATYAIGKAVSDVTDEDPTQLIRTRCGKVDDGYIPDLRALFRLGLSMNMKIDDAEARVLTYFQAFG</sequence>
<proteinExistence type="predicted"/>
<keyword evidence="2" id="KW-1185">Reference proteome</keyword>
<protein>
    <submittedName>
        <fullName evidence="1">Uncharacterized protein</fullName>
    </submittedName>
</protein>